<evidence type="ECO:0000313" key="2">
    <source>
        <dbReference type="EMBL" id="KAJ8531314.1"/>
    </source>
</evidence>
<protein>
    <submittedName>
        <fullName evidence="2">Uncharacterized protein</fullName>
    </submittedName>
</protein>
<dbReference type="EMBL" id="JAJAGQ010000021">
    <property type="protein sequence ID" value="KAJ8531314.1"/>
    <property type="molecule type" value="Genomic_DNA"/>
</dbReference>
<dbReference type="Proteomes" id="UP001152561">
    <property type="component" value="Unassembled WGS sequence"/>
</dbReference>
<name>A0A9Q1LCD5_9SOLA</name>
<comment type="caution">
    <text evidence="2">The sequence shown here is derived from an EMBL/GenBank/DDBJ whole genome shotgun (WGS) entry which is preliminary data.</text>
</comment>
<gene>
    <name evidence="2" type="ORF">K7X08_026748</name>
</gene>
<accession>A0A9Q1LCD5</accession>
<dbReference type="AlphaFoldDB" id="A0A9Q1LCD5"/>
<organism evidence="2 3">
    <name type="scientific">Anisodus acutangulus</name>
    <dbReference type="NCBI Taxonomy" id="402998"/>
    <lineage>
        <taxon>Eukaryota</taxon>
        <taxon>Viridiplantae</taxon>
        <taxon>Streptophyta</taxon>
        <taxon>Embryophyta</taxon>
        <taxon>Tracheophyta</taxon>
        <taxon>Spermatophyta</taxon>
        <taxon>Magnoliopsida</taxon>
        <taxon>eudicotyledons</taxon>
        <taxon>Gunneridae</taxon>
        <taxon>Pentapetalae</taxon>
        <taxon>asterids</taxon>
        <taxon>lamiids</taxon>
        <taxon>Solanales</taxon>
        <taxon>Solanaceae</taxon>
        <taxon>Solanoideae</taxon>
        <taxon>Hyoscyameae</taxon>
        <taxon>Anisodus</taxon>
    </lineage>
</organism>
<sequence>MNPLPVYIIATHRFVSLRPIHFKHNFPLSNMALQLLDTLKDSITAYTECSMDLGDLMHCLLEKMLVELLPRCHLRKKTSQGISLALIDWEYKFMSKYVKVGSVKQAVPVNYGEANVEFVEATDGEAKPAEGGASGSAKPLEDDGPSKISEAAKVAPSESVADYLFGTEGVAAEKRNARNGQFWSFKVLLKFNLPSKIASKISKLALFAATLPRKLIHLRLDIMS</sequence>
<feature type="region of interest" description="Disordered" evidence="1">
    <location>
        <begin position="125"/>
        <end position="147"/>
    </location>
</feature>
<evidence type="ECO:0000256" key="1">
    <source>
        <dbReference type="SAM" id="MobiDB-lite"/>
    </source>
</evidence>
<evidence type="ECO:0000313" key="3">
    <source>
        <dbReference type="Proteomes" id="UP001152561"/>
    </source>
</evidence>
<reference evidence="3" key="1">
    <citation type="journal article" date="2023" name="Proc. Natl. Acad. Sci. U.S.A.">
        <title>Genomic and structural basis for evolution of tropane alkaloid biosynthesis.</title>
        <authorList>
            <person name="Wanga Y.-J."/>
            <person name="Taina T."/>
            <person name="Yua J.-Y."/>
            <person name="Lia J."/>
            <person name="Xua B."/>
            <person name="Chenc J."/>
            <person name="D'Auriad J.C."/>
            <person name="Huanga J.-P."/>
            <person name="Huanga S.-X."/>
        </authorList>
    </citation>
    <scope>NUCLEOTIDE SEQUENCE [LARGE SCALE GENOMIC DNA]</scope>
    <source>
        <strain evidence="3">cv. KIB-2019</strain>
    </source>
</reference>
<keyword evidence="3" id="KW-1185">Reference proteome</keyword>
<proteinExistence type="predicted"/>